<dbReference type="InParanoid" id="A0A078A753"/>
<name>A0A078A753_STYLE</name>
<dbReference type="Proteomes" id="UP000039865">
    <property type="component" value="Unassembled WGS sequence"/>
</dbReference>
<feature type="region of interest" description="Disordered" evidence="1">
    <location>
        <begin position="142"/>
        <end position="284"/>
    </location>
</feature>
<keyword evidence="2" id="KW-0472">Membrane</keyword>
<keyword evidence="2" id="KW-1133">Transmembrane helix</keyword>
<proteinExistence type="predicted"/>
<protein>
    <recommendedName>
        <fullName evidence="6">Transmembrane protein</fullName>
    </recommendedName>
</protein>
<feature type="region of interest" description="Disordered" evidence="1">
    <location>
        <begin position="648"/>
        <end position="685"/>
    </location>
</feature>
<evidence type="ECO:0000256" key="3">
    <source>
        <dbReference type="SAM" id="SignalP"/>
    </source>
</evidence>
<keyword evidence="3" id="KW-0732">Signal</keyword>
<sequence>MRELYFVKLYLSILLFTITSSLIKAQPVSVNNTFSTDTCFRCLVKNEFIIQQKLDLTLVPYTYFSYCVYENKESCCLMAADGFSLQPDNLICQFGRCSNNNQKLDMKKLQSQYIFCQSDIQPDEFCGPQKLKLSNYSKPSPAMQLYYDPNNVRPNSTNETNNDTNNNNQTNGTTNNQNGTNSTNGTNNNNTTNNTQNNNITENSTSTNTTINNDTAQSNQTQNNQSNSTSDNNNDTSHNDSNQTQTNNTNQTNIQSNQTTNTSDSKPDNSTNENQNQTDNDNPVQIQQNETQNNQSQEQSQINQKRILQQLIKQANLPKQNINSNNEQITESNQRNLKFMDDIRICIYDLEIDDNLFQQYDKQQDGVKLEIVQNNINNLIFMLDYDQNRSTKLTDQNLISRIEQNETMKILSIFDDSKYVTLYIEYMIEDQDYIIIDKNNTKNDDDDNQEKEQSYKKPLLISAYAVAGIIFIAFCVLTIRYLVKCQKRKHDQIKLMGEVRLSDEKDKTSVPNDLEKAHSGIIDDSHQANVPKKLSELLFYSGQKPQSQTCRVEQRRSSAISNQGYNLTMDDLNKRSHQSNAQTEVDKNIRSKEPLNLPENLSKQESLPQFGEQPIIHNKTEGSDGQETNSNFGNLVRKINAKMAKTINHNNDSEQGSFRDMPIKKGPKSFKRRYDSSSGENSVDGERVLSDLNNDIRKQFKHEQAQGSQGDFEEKYHNNRFKSHRPDTAKLRNDQLFNRRKSSGHSSVMRQRPSGDLLLSSQQSFTIDVDRVERTIDDASKFGGLVEKISRQQTDGANKPAPRSNTFRKIENDAIERKRQTLNNNNNNLQIFQSESKFDEYEYMQQDADSINKVQLPQADQAEDEDEIKSGFHSVLKEQFKQTKIDRQKKGILKKGYSQEQQARKIQQTQNQNLDARERRRLKLLEQQERQKDEDYYQNNNIIFHTGTFNGDDEDDISNISAF</sequence>
<gene>
    <name evidence="4" type="primary">Contig15203.g16196</name>
    <name evidence="4" type="ORF">STYLEM_7045</name>
</gene>
<evidence type="ECO:0000256" key="1">
    <source>
        <dbReference type="SAM" id="MobiDB-lite"/>
    </source>
</evidence>
<accession>A0A078A753</accession>
<feature type="signal peptide" evidence="3">
    <location>
        <begin position="1"/>
        <end position="25"/>
    </location>
</feature>
<reference evidence="4 5" key="1">
    <citation type="submission" date="2014-06" db="EMBL/GenBank/DDBJ databases">
        <authorList>
            <person name="Swart Estienne"/>
        </authorList>
    </citation>
    <scope>NUCLEOTIDE SEQUENCE [LARGE SCALE GENOMIC DNA]</scope>
    <source>
        <strain evidence="4 5">130c</strain>
    </source>
</reference>
<evidence type="ECO:0000256" key="2">
    <source>
        <dbReference type="SAM" id="Phobius"/>
    </source>
</evidence>
<feature type="chain" id="PRO_5001729257" description="Transmembrane protein" evidence="3">
    <location>
        <begin position="26"/>
        <end position="963"/>
    </location>
</feature>
<feature type="region of interest" description="Disordered" evidence="1">
    <location>
        <begin position="894"/>
        <end position="917"/>
    </location>
</feature>
<feature type="compositionally biased region" description="Basic and acidic residues" evidence="1">
    <location>
        <begin position="584"/>
        <end position="593"/>
    </location>
</feature>
<evidence type="ECO:0000313" key="4">
    <source>
        <dbReference type="EMBL" id="CDW78075.1"/>
    </source>
</evidence>
<feature type="region of interest" description="Disordered" evidence="1">
    <location>
        <begin position="570"/>
        <end position="594"/>
    </location>
</feature>
<dbReference type="EMBL" id="CCKQ01006759">
    <property type="protein sequence ID" value="CDW78075.1"/>
    <property type="molecule type" value="Genomic_DNA"/>
</dbReference>
<dbReference type="AlphaFoldDB" id="A0A078A753"/>
<feature type="compositionally biased region" description="Low complexity" evidence="1">
    <location>
        <begin position="155"/>
        <end position="284"/>
    </location>
</feature>
<evidence type="ECO:0008006" key="6">
    <source>
        <dbReference type="Google" id="ProtNLM"/>
    </source>
</evidence>
<feature type="compositionally biased region" description="Polar residues" evidence="1">
    <location>
        <begin position="898"/>
        <end position="914"/>
    </location>
</feature>
<feature type="transmembrane region" description="Helical" evidence="2">
    <location>
        <begin position="459"/>
        <end position="483"/>
    </location>
</feature>
<keyword evidence="5" id="KW-1185">Reference proteome</keyword>
<keyword evidence="2" id="KW-0812">Transmembrane</keyword>
<organism evidence="4 5">
    <name type="scientific">Stylonychia lemnae</name>
    <name type="common">Ciliate</name>
    <dbReference type="NCBI Taxonomy" id="5949"/>
    <lineage>
        <taxon>Eukaryota</taxon>
        <taxon>Sar</taxon>
        <taxon>Alveolata</taxon>
        <taxon>Ciliophora</taxon>
        <taxon>Intramacronucleata</taxon>
        <taxon>Spirotrichea</taxon>
        <taxon>Stichotrichia</taxon>
        <taxon>Sporadotrichida</taxon>
        <taxon>Oxytrichidae</taxon>
        <taxon>Stylonychinae</taxon>
        <taxon>Stylonychia</taxon>
    </lineage>
</organism>
<dbReference type="OMA" id="IRICIYD"/>
<evidence type="ECO:0000313" key="5">
    <source>
        <dbReference type="Proteomes" id="UP000039865"/>
    </source>
</evidence>